<reference evidence="3 4" key="1">
    <citation type="journal article" date="2010" name="Proc. Natl. Acad. Sci. U.S.A.">
        <title>Insights into evolution of multicellular fungi from the assembled chromosomes of the mushroom Coprinopsis cinerea (Coprinus cinereus).</title>
        <authorList>
            <person name="Stajich J.E."/>
            <person name="Wilke S.K."/>
            <person name="Ahren D."/>
            <person name="Au C.H."/>
            <person name="Birren B.W."/>
            <person name="Borodovsky M."/>
            <person name="Burns C."/>
            <person name="Canback B."/>
            <person name="Casselton L.A."/>
            <person name="Cheng C.K."/>
            <person name="Deng J."/>
            <person name="Dietrich F.S."/>
            <person name="Fargo D.C."/>
            <person name="Farman M.L."/>
            <person name="Gathman A.C."/>
            <person name="Goldberg J."/>
            <person name="Guigo R."/>
            <person name="Hoegger P.J."/>
            <person name="Hooker J.B."/>
            <person name="Huggins A."/>
            <person name="James T.Y."/>
            <person name="Kamada T."/>
            <person name="Kilaru S."/>
            <person name="Kodira C."/>
            <person name="Kues U."/>
            <person name="Kupfer D."/>
            <person name="Kwan H.S."/>
            <person name="Lomsadze A."/>
            <person name="Li W."/>
            <person name="Lilly W.W."/>
            <person name="Ma L.J."/>
            <person name="Mackey A.J."/>
            <person name="Manning G."/>
            <person name="Martin F."/>
            <person name="Muraguchi H."/>
            <person name="Natvig D.O."/>
            <person name="Palmerini H."/>
            <person name="Ramesh M.A."/>
            <person name="Rehmeyer C.J."/>
            <person name="Roe B.A."/>
            <person name="Shenoy N."/>
            <person name="Stanke M."/>
            <person name="Ter-Hovhannisyan V."/>
            <person name="Tunlid A."/>
            <person name="Velagapudi R."/>
            <person name="Vision T.J."/>
            <person name="Zeng Q."/>
            <person name="Zolan M.E."/>
            <person name="Pukkila P.J."/>
        </authorList>
    </citation>
    <scope>NUCLEOTIDE SEQUENCE [LARGE SCALE GENOMIC DNA]</scope>
    <source>
        <strain evidence="4">Okayama-7 / 130 / ATCC MYA-4618 / FGSC 9003</strain>
    </source>
</reference>
<proteinExistence type="predicted"/>
<gene>
    <name evidence="3" type="ORF">CC1G_09452</name>
</gene>
<dbReference type="Pfam" id="PF18803">
    <property type="entry name" value="CxC2"/>
    <property type="match status" value="1"/>
</dbReference>
<dbReference type="InterPro" id="IPR040521">
    <property type="entry name" value="KDZ"/>
</dbReference>
<dbReference type="STRING" id="240176.A8PDB7"/>
<accession>A8PDB7</accession>
<dbReference type="PANTHER" id="PTHR33096">
    <property type="entry name" value="CXC2 DOMAIN-CONTAINING PROTEIN"/>
    <property type="match status" value="1"/>
</dbReference>
<dbReference type="InParanoid" id="A8PDB7"/>
<organism evidence="3 4">
    <name type="scientific">Coprinopsis cinerea (strain Okayama-7 / 130 / ATCC MYA-4618 / FGSC 9003)</name>
    <name type="common">Inky cap fungus</name>
    <name type="synonym">Hormographiella aspergillata</name>
    <dbReference type="NCBI Taxonomy" id="240176"/>
    <lineage>
        <taxon>Eukaryota</taxon>
        <taxon>Fungi</taxon>
        <taxon>Dikarya</taxon>
        <taxon>Basidiomycota</taxon>
        <taxon>Agaricomycotina</taxon>
        <taxon>Agaricomycetes</taxon>
        <taxon>Agaricomycetidae</taxon>
        <taxon>Agaricales</taxon>
        <taxon>Agaricineae</taxon>
        <taxon>Psathyrellaceae</taxon>
        <taxon>Coprinopsis</taxon>
    </lineage>
</organism>
<dbReference type="Proteomes" id="UP000001861">
    <property type="component" value="Unassembled WGS sequence"/>
</dbReference>
<dbReference type="GeneID" id="6017214"/>
<dbReference type="Pfam" id="PF18758">
    <property type="entry name" value="KDZ"/>
    <property type="match status" value="1"/>
</dbReference>
<protein>
    <recommendedName>
        <fullName evidence="2">CxC2-like cysteine cluster KDZ transposase-associated domain-containing protein</fullName>
    </recommendedName>
</protein>
<name>A8PDB7_COPC7</name>
<keyword evidence="4" id="KW-1185">Reference proteome</keyword>
<dbReference type="HOGENOM" id="CLU_003703_13_1_1"/>
<dbReference type="KEGG" id="cci:CC1G_09452"/>
<dbReference type="PANTHER" id="PTHR33096:SF1">
    <property type="entry name" value="CXC1-LIKE CYSTEINE CLUSTER ASSOCIATED WITH KDZ TRANSPOSASES DOMAIN-CONTAINING PROTEIN"/>
    <property type="match status" value="1"/>
</dbReference>
<dbReference type="AlphaFoldDB" id="A8PDB7"/>
<feature type="region of interest" description="Disordered" evidence="1">
    <location>
        <begin position="34"/>
        <end position="61"/>
    </location>
</feature>
<dbReference type="RefSeq" id="XP_001840568.2">
    <property type="nucleotide sequence ID" value="XM_001840516.2"/>
</dbReference>
<feature type="domain" description="CxC2-like cysteine cluster KDZ transposase-associated" evidence="2">
    <location>
        <begin position="229"/>
        <end position="309"/>
    </location>
</feature>
<dbReference type="VEuPathDB" id="FungiDB:CC1G_09452"/>
<dbReference type="OrthoDB" id="3143151at2759"/>
<evidence type="ECO:0000259" key="2">
    <source>
        <dbReference type="Pfam" id="PF18803"/>
    </source>
</evidence>
<evidence type="ECO:0000313" key="3">
    <source>
        <dbReference type="EMBL" id="EAU81208.2"/>
    </source>
</evidence>
<evidence type="ECO:0000256" key="1">
    <source>
        <dbReference type="SAM" id="MobiDB-lite"/>
    </source>
</evidence>
<comment type="caution">
    <text evidence="3">The sequence shown here is derived from an EMBL/GenBank/DDBJ whole genome shotgun (WGS) entry which is preliminary data.</text>
</comment>
<dbReference type="EMBL" id="AACS02000006">
    <property type="protein sequence ID" value="EAU81208.2"/>
    <property type="molecule type" value="Genomic_DNA"/>
</dbReference>
<feature type="compositionally biased region" description="Polar residues" evidence="1">
    <location>
        <begin position="41"/>
        <end position="50"/>
    </location>
</feature>
<dbReference type="eggNOG" id="ENOG502SJ1F">
    <property type="taxonomic scope" value="Eukaryota"/>
</dbReference>
<evidence type="ECO:0000313" key="4">
    <source>
        <dbReference type="Proteomes" id="UP000001861"/>
    </source>
</evidence>
<sequence length="1063" mass="121485">MTISKRKAEKPPPFGVRALHGRVVTTKRSTKVKFFPARRTPSPQKISSHNTPRKSTPRRRNVDDFNDEAIEFQLSDTEIEASRLTNWSKSSNDYMAEWLPKQWAYLNELLAREFPATDLECSMCSVSDAPSWWRCEGCTGSPIYCGNCCRIAHDRTPFHRVAKKEGPFFSPSWLWNCGVSVNLCPTRTCEPNDMITYDDPDTGEAASSEWTEYDDFTFGAKPEKRTVHGMRVLVVVHTNGVHHLPFHFCHCLDAVDHEYQLLRHGFYPSTAKETRTVFTFELLDEYLLDSLETFTSTHHFYSKLRRLTNEPFPHVVPDRTRELRRAGRQWRHLKDLKRHGFAHTKETPGEGSLAFFCAACPQPGINIPDDWEKDPEAWKYSRSFVADGNFTCVHRKGRNDANEDSLVYLRNGEGFVAEKDAYAEHIRVSVEVKEAPTCHEHRAVADKSKTHKGCDVTGIGALACMRHGAFAPGSVVDFQKGERQMNMDWALCQGIRLSNTDGIKRVILAYDINCQYNKRLRQRIEEGKYLKLRADLVLVFGIGLFHVHGHQDACNARYSLTYIEGAGISSGEILESLWAVVNEVARATSTMTLAHRVEILDAIFGDSNWKKMLNLVPSICKNWSNAKLQYTRAQEDFDLLDETATALQRRRWTQQLEQANQKREEGVIGAMDVLNAKIKKPPTFSKVQSTLMEKEQRSNKGVGITSWLALGIAIQQRQIQLKEYIKSLPKEKTDSQQLEVTKRREQLHADIGTFYMTAASLFPGADLDSLKYDGPPVEAVEIEAPVGGEDDEDIVMDDVADDNPFSLSQNEIEEVKVPLPSSFDANDSGIAPSLLGRARKRELELRIAQAEDALESIRTHIAHKSFLYRSNVRLAEGKKQKTRGYAAVKAVDKHLRHEIKVYNQARWALRRLGADENTRLRYRPIVRDDTRAVTAIYKPNARGERNKALPWIWNMNVAGDSSNSEYLEEIYRVNWLRAKSRVERWREEFILLSSEMEWVVNFFLYKEEECHGWASVTKNSPGHYAYAKRQADMWRLMAVHAREAFEKTKKPIPGLFESSVVVN</sequence>
<dbReference type="InterPro" id="IPR041457">
    <property type="entry name" value="CxC2_KDZ-assoc"/>
</dbReference>